<comment type="caution">
    <text evidence="2">The sequence shown here is derived from an EMBL/GenBank/DDBJ whole genome shotgun (WGS) entry which is preliminary data.</text>
</comment>
<evidence type="ECO:0000256" key="1">
    <source>
        <dbReference type="SAM" id="Phobius"/>
    </source>
</evidence>
<accession>A0A0M0GFE5</accession>
<organism evidence="2 3">
    <name type="scientific">Sporosarcina globispora</name>
    <name type="common">Bacillus globisporus</name>
    <dbReference type="NCBI Taxonomy" id="1459"/>
    <lineage>
        <taxon>Bacteria</taxon>
        <taxon>Bacillati</taxon>
        <taxon>Bacillota</taxon>
        <taxon>Bacilli</taxon>
        <taxon>Bacillales</taxon>
        <taxon>Caryophanaceae</taxon>
        <taxon>Sporosarcina</taxon>
    </lineage>
</organism>
<keyword evidence="1" id="KW-1133">Transmembrane helix</keyword>
<reference evidence="3" key="1">
    <citation type="submission" date="2015-07" db="EMBL/GenBank/DDBJ databases">
        <title>Fjat-10036 dsm4.</title>
        <authorList>
            <person name="Liu B."/>
            <person name="Wang J."/>
            <person name="Zhu Y."/>
            <person name="Liu G."/>
            <person name="Chen Q."/>
            <person name="Chen Z."/>
            <person name="Lan J."/>
            <person name="Che J."/>
            <person name="Ge C."/>
            <person name="Shi H."/>
            <person name="Pan Z."/>
            <person name="Liu X."/>
        </authorList>
    </citation>
    <scope>NUCLEOTIDE SEQUENCE [LARGE SCALE GENOMIC DNA]</scope>
    <source>
        <strain evidence="3">DSM 4</strain>
    </source>
</reference>
<dbReference type="EMBL" id="LGUF01000007">
    <property type="protein sequence ID" value="KON88645.1"/>
    <property type="molecule type" value="Genomic_DNA"/>
</dbReference>
<dbReference type="PATRIC" id="fig|1459.3.peg.4128"/>
<proteinExistence type="predicted"/>
<dbReference type="Proteomes" id="UP000037109">
    <property type="component" value="Unassembled WGS sequence"/>
</dbReference>
<dbReference type="AlphaFoldDB" id="A0A0M0GFE5"/>
<gene>
    <name evidence="2" type="ORF">AF332_18750</name>
</gene>
<dbReference type="OrthoDB" id="2618234at2"/>
<keyword evidence="1" id="KW-0472">Membrane</keyword>
<dbReference type="RefSeq" id="WP_053436022.1">
    <property type="nucleotide sequence ID" value="NZ_LGUF01000007.1"/>
</dbReference>
<sequence length="169" mass="19904">MGMVYEGAFDANEWFVLVNLMAAGILIWKLPKKLSGLETAVHFTIGIFTGMFFDHTISIKPWDFYDVNDTSDYQFIDLLSYIMYGPYSYIFIYLYVKLNVKGHKNILYVTIWTIFAVLIEWFSVKLGIFHYEKGYQISWSFPIYGFFQTLQIMFYKISLKMENVGKLGF</sequence>
<feature type="transmembrane region" description="Helical" evidence="1">
    <location>
        <begin position="108"/>
        <end position="131"/>
    </location>
</feature>
<evidence type="ECO:0000313" key="2">
    <source>
        <dbReference type="EMBL" id="KON88645.1"/>
    </source>
</evidence>
<feature type="transmembrane region" description="Helical" evidence="1">
    <location>
        <begin position="137"/>
        <end position="157"/>
    </location>
</feature>
<name>A0A0M0GFE5_SPOGL</name>
<feature type="transmembrane region" description="Helical" evidence="1">
    <location>
        <begin position="40"/>
        <end position="58"/>
    </location>
</feature>
<keyword evidence="3" id="KW-1185">Reference proteome</keyword>
<feature type="transmembrane region" description="Helical" evidence="1">
    <location>
        <begin position="12"/>
        <end position="28"/>
    </location>
</feature>
<protein>
    <submittedName>
        <fullName evidence="2">Uncharacterized protein</fullName>
    </submittedName>
</protein>
<evidence type="ECO:0000313" key="3">
    <source>
        <dbReference type="Proteomes" id="UP000037109"/>
    </source>
</evidence>
<keyword evidence="1" id="KW-0812">Transmembrane</keyword>
<feature type="transmembrane region" description="Helical" evidence="1">
    <location>
        <begin position="78"/>
        <end position="96"/>
    </location>
</feature>